<keyword evidence="2" id="KW-0698">rRNA processing</keyword>
<dbReference type="RefSeq" id="YP_002048727.1">
    <property type="nucleotide sequence ID" value="NC_011087.1"/>
</dbReference>
<dbReference type="NCBIfam" id="TIGR00096">
    <property type="entry name" value="16S rRNA (cytidine(1402)-2'-O)-methyltransferase"/>
    <property type="match status" value="1"/>
</dbReference>
<dbReference type="PANTHER" id="PTHR46111:SF1">
    <property type="entry name" value="RIBOSOMAL RNA SMALL SUBUNIT METHYLTRANSFERASE I"/>
    <property type="match status" value="1"/>
</dbReference>
<dbReference type="PANTHER" id="PTHR46111">
    <property type="entry name" value="RIBOSOMAL RNA SMALL SUBUNIT METHYLTRANSFERASE I"/>
    <property type="match status" value="1"/>
</dbReference>
<keyword evidence="4" id="KW-0808">Transferase</keyword>
<dbReference type="Gene3D" id="3.30.950.10">
    <property type="entry name" value="Methyltransferase, Cobalt-precorrin-4 Transmethylase, Domain 2"/>
    <property type="match status" value="1"/>
</dbReference>
<evidence type="ECO:0000256" key="3">
    <source>
        <dbReference type="ARBA" id="ARBA00022603"/>
    </source>
</evidence>
<dbReference type="InterPro" id="IPR008189">
    <property type="entry name" value="rRNA_ssu_MeTfrase_I"/>
</dbReference>
<feature type="domain" description="Tetrapyrrole methylase" evidence="6">
    <location>
        <begin position="11"/>
        <end position="202"/>
    </location>
</feature>
<dbReference type="Pfam" id="PF00590">
    <property type="entry name" value="TP_methylase"/>
    <property type="match status" value="1"/>
</dbReference>
<evidence type="ECO:0000313" key="7">
    <source>
        <dbReference type="EMBL" id="ACB42517.1"/>
    </source>
</evidence>
<geneLocation type="organellar chromatophore" evidence="7"/>
<dbReference type="InterPro" id="IPR035996">
    <property type="entry name" value="4pyrrol_Methylase_sf"/>
</dbReference>
<dbReference type="GeneID" id="6481729"/>
<dbReference type="EMBL" id="CP000815">
    <property type="protein sequence ID" value="ACB42517.1"/>
    <property type="molecule type" value="Genomic_DNA"/>
</dbReference>
<dbReference type="CDD" id="cd11648">
    <property type="entry name" value="RsmI"/>
    <property type="match status" value="1"/>
</dbReference>
<dbReference type="InterPro" id="IPR014777">
    <property type="entry name" value="4pyrrole_Mease_sub1"/>
</dbReference>
<dbReference type="FunFam" id="3.30.950.10:FF:000002">
    <property type="entry name" value="Ribosomal RNA small subunit methyltransferase I"/>
    <property type="match status" value="1"/>
</dbReference>
<dbReference type="InterPro" id="IPR018063">
    <property type="entry name" value="SAM_MeTrfase_RsmI_CS"/>
</dbReference>
<reference evidence="7" key="1">
    <citation type="submission" date="2007-08" db="EMBL/GenBank/DDBJ databases">
        <authorList>
            <person name="Gloeckner G."/>
            <person name="Nowack E."/>
            <person name="Melkonian M."/>
        </authorList>
    </citation>
    <scope>NUCLEOTIDE SEQUENCE</scope>
</reference>
<reference evidence="7" key="2">
    <citation type="journal article" date="2008" name="Curr. Biol.">
        <title>Chromatophore genome sequence of Paulinella sheds light on acquisition of photosynthesis by eukaryotes.</title>
        <authorList>
            <person name="Nowack E.C.M."/>
            <person name="Melkonian M."/>
            <person name="Gloeckner G."/>
        </authorList>
    </citation>
    <scope>NUCLEOTIDE SEQUENCE [LARGE SCALE GENOMIC DNA]</scope>
</reference>
<evidence type="ECO:0000256" key="4">
    <source>
        <dbReference type="ARBA" id="ARBA00022679"/>
    </source>
</evidence>
<evidence type="ECO:0000259" key="6">
    <source>
        <dbReference type="Pfam" id="PF00590"/>
    </source>
</evidence>
<dbReference type="SUPFAM" id="SSF53790">
    <property type="entry name" value="Tetrapyrrole methylase"/>
    <property type="match status" value="1"/>
</dbReference>
<evidence type="ECO:0000256" key="1">
    <source>
        <dbReference type="ARBA" id="ARBA00022490"/>
    </source>
</evidence>
<dbReference type="PIRSF" id="PIRSF005917">
    <property type="entry name" value="MTase_YraL"/>
    <property type="match status" value="1"/>
</dbReference>
<dbReference type="InterPro" id="IPR014776">
    <property type="entry name" value="4pyrrole_Mease_sub2"/>
</dbReference>
<proteinExistence type="inferred from homology"/>
<dbReference type="InterPro" id="IPR000878">
    <property type="entry name" value="4pyrrol_Mease"/>
</dbReference>
<dbReference type="PROSITE" id="PS01296">
    <property type="entry name" value="RSMI"/>
    <property type="match status" value="1"/>
</dbReference>
<accession>B1X3J8</accession>
<dbReference type="GO" id="GO:0006364">
    <property type="term" value="P:rRNA processing"/>
    <property type="evidence" value="ECO:0007669"/>
    <property type="project" value="UniProtKB-KW"/>
</dbReference>
<protein>
    <recommendedName>
        <fullName evidence="6">Tetrapyrrole methylase domain-containing protein</fullName>
    </recommendedName>
</protein>
<keyword evidence="1" id="KW-0963">Cytoplasm</keyword>
<keyword evidence="7" id="KW-0934">Plastid</keyword>
<dbReference type="AlphaFoldDB" id="B1X3J8"/>
<dbReference type="GO" id="GO:0032259">
    <property type="term" value="P:methylation"/>
    <property type="evidence" value="ECO:0007669"/>
    <property type="project" value="UniProtKB-KW"/>
</dbReference>
<evidence type="ECO:0000256" key="5">
    <source>
        <dbReference type="ARBA" id="ARBA00022691"/>
    </source>
</evidence>
<dbReference type="GO" id="GO:0008168">
    <property type="term" value="F:methyltransferase activity"/>
    <property type="evidence" value="ECO:0007669"/>
    <property type="project" value="UniProtKB-KW"/>
</dbReference>
<gene>
    <name evidence="7" type="ordered locus">PCC_0060</name>
</gene>
<keyword evidence="3" id="KW-0489">Methyltransferase</keyword>
<dbReference type="Gene3D" id="3.40.1010.10">
    <property type="entry name" value="Cobalt-precorrin-4 Transmethylase, Domain 1"/>
    <property type="match status" value="1"/>
</dbReference>
<name>B1X3J8_PAUCH</name>
<dbReference type="FunFam" id="3.40.1010.10:FF:000007">
    <property type="entry name" value="Ribosomal RNA small subunit methyltransferase I"/>
    <property type="match status" value="1"/>
</dbReference>
<dbReference type="HAMAP" id="MF_01877">
    <property type="entry name" value="16SrRNA_methyltr_I"/>
    <property type="match status" value="1"/>
</dbReference>
<evidence type="ECO:0000256" key="2">
    <source>
        <dbReference type="ARBA" id="ARBA00022552"/>
    </source>
</evidence>
<organism evidence="7">
    <name type="scientific">Paulinella chromatophora</name>
    <dbReference type="NCBI Taxonomy" id="39717"/>
    <lineage>
        <taxon>Eukaryota</taxon>
        <taxon>Sar</taxon>
        <taxon>Rhizaria</taxon>
        <taxon>Cercozoa</taxon>
        <taxon>Imbricatea</taxon>
        <taxon>Silicofilosea</taxon>
        <taxon>Euglyphida</taxon>
        <taxon>Paulinellidae</taxon>
        <taxon>Paulinella</taxon>
    </lineage>
</organism>
<sequence>MVRAEPAAGVLYLVGTPIGNLGDLSPRSRQVLQNVDRIACEDTRRSGQMLAQLGIKARLLSFHQRNETSRIPQLLEIITNGESLAVISDAGLPGISDPGEELVAAALKTGHEVICIPGPCALITALVISGLPTRRFCFEGFLPVKQNQRRKRLQELANDPRTLIIYESPHRLVDLLEELESILGNRPLQVARELTKHHEQQIGPNVVTALAHFRINKPQGECTVVIGGASESKYLGLYPWNQVVLIETLKELIETGSSPSEAARILSKNTGMPRRQLYALLCN</sequence>
<keyword evidence="5" id="KW-0949">S-adenosyl-L-methionine</keyword>